<dbReference type="Proteomes" id="UP000272015">
    <property type="component" value="Unassembled WGS sequence"/>
</dbReference>
<dbReference type="RefSeq" id="WP_119976103.1">
    <property type="nucleotide sequence ID" value="NZ_JBHSQA010000015.1"/>
</dbReference>
<reference evidence="2 3" key="1">
    <citation type="submission" date="2018-09" db="EMBL/GenBank/DDBJ databases">
        <title>Novel species of Cryobacterium.</title>
        <authorList>
            <person name="Liu Q."/>
            <person name="Xin Y.-H."/>
        </authorList>
    </citation>
    <scope>NUCLEOTIDE SEQUENCE [LARGE SCALE GENOMIC DNA]</scope>
    <source>
        <strain evidence="2 3">Hh39</strain>
    </source>
</reference>
<evidence type="ECO:0000313" key="3">
    <source>
        <dbReference type="Proteomes" id="UP000272015"/>
    </source>
</evidence>
<evidence type="ECO:0000313" key="2">
    <source>
        <dbReference type="EMBL" id="RJT86206.1"/>
    </source>
</evidence>
<keyword evidence="1" id="KW-0812">Transmembrane</keyword>
<comment type="caution">
    <text evidence="2">The sequence shown here is derived from an EMBL/GenBank/DDBJ whole genome shotgun (WGS) entry which is preliminary data.</text>
</comment>
<proteinExistence type="predicted"/>
<organism evidence="2 3">
    <name type="scientific">Cryobacterium melibiosiphilum</name>
    <dbReference type="NCBI Taxonomy" id="995039"/>
    <lineage>
        <taxon>Bacteria</taxon>
        <taxon>Bacillati</taxon>
        <taxon>Actinomycetota</taxon>
        <taxon>Actinomycetes</taxon>
        <taxon>Micrococcales</taxon>
        <taxon>Microbacteriaceae</taxon>
        <taxon>Cryobacterium</taxon>
    </lineage>
</organism>
<dbReference type="AlphaFoldDB" id="A0A3A5MIC3"/>
<keyword evidence="1" id="KW-0472">Membrane</keyword>
<keyword evidence="3" id="KW-1185">Reference proteome</keyword>
<protein>
    <submittedName>
        <fullName evidence="2">Uncharacterized protein</fullName>
    </submittedName>
</protein>
<evidence type="ECO:0000256" key="1">
    <source>
        <dbReference type="SAM" id="Phobius"/>
    </source>
</evidence>
<sequence>MPHTERDPLPGAPLRRRAVPRVRVVLSLFALLGIGVYGTGATLTESGSVAATFSTGNLDLALSANGQTVSAGYLIPESSADALYPGGAGVLTELVVHNVGQIPLRVSALAFDATRAAGLAATDAQASPDAGLTALRGELLVAAAFDQVCDVTSMAPLAGSSHVFGQSAALAMTSPIVAPQGTLAVCVRVFVPLIRAPHATIDQNDTPTLSIRLDAEQATL</sequence>
<accession>A0A3A5MIC3</accession>
<name>A0A3A5MIC3_9MICO</name>
<dbReference type="OrthoDB" id="9835195at2"/>
<keyword evidence="1" id="KW-1133">Transmembrane helix</keyword>
<gene>
    <name evidence="2" type="ORF">D6T64_18240</name>
</gene>
<dbReference type="EMBL" id="QZVS01000094">
    <property type="protein sequence ID" value="RJT86206.1"/>
    <property type="molecule type" value="Genomic_DNA"/>
</dbReference>
<feature type="transmembrane region" description="Helical" evidence="1">
    <location>
        <begin position="24"/>
        <end position="43"/>
    </location>
</feature>